<feature type="domain" description="Carbohydrate kinase FGGY N-terminal" evidence="8">
    <location>
        <begin position="3"/>
        <end position="228"/>
    </location>
</feature>
<evidence type="ECO:0000256" key="5">
    <source>
        <dbReference type="ARBA" id="ARBA00022840"/>
    </source>
</evidence>
<dbReference type="InterPro" id="IPR018484">
    <property type="entry name" value="FGGY_N"/>
</dbReference>
<sequence length="480" mass="49907">MSVLVIDVGTSGVRAAVVAPSGAVTVERRRSLLPDTPFPGLVEFDAAEMADVSIDLARGVLAEAGPVEAVGIANQRASTVVWDPATGRPVAPAIGWQDLRTVGECLALQADGFRLAPNHSATKLAAILDAVDPDRTQGLLFGTVDSWLAWVLTGGAAHVTDITNASVTGLMTPDATDWDDAVLDRLRIPRAALPEVVDSAGVVGAASVFDGAPPLAGIAGDQQASLIGQSCVRPGMAKITFGTGAMLDLLVGEERPAFESRGDGGTFPLVAGRRAGRTWWGLEAIALAAGSNVEWLRDDLGIIERAEDSHEVAAACEDTDGVVFVPALLGLGTPQWDYGARGTLLGVTRGTTRAHLVRAVLDGVAHLGADLVDAASTDAGAPIESLRVDGGMSANPTFVQALADACGRPIELSPVLEATTIGAGFLAALGIGLLADEGEIADLWRPRAVIEPARDLDRDRWRDAVERSLRWHPDLSGMSF</sequence>
<dbReference type="SUPFAM" id="SSF53067">
    <property type="entry name" value="Actin-like ATPase domain"/>
    <property type="match status" value="2"/>
</dbReference>
<dbReference type="Gene3D" id="3.30.420.40">
    <property type="match status" value="2"/>
</dbReference>
<keyword evidence="3" id="KW-0547">Nucleotide-binding</keyword>
<evidence type="ECO:0000259" key="9">
    <source>
        <dbReference type="Pfam" id="PF02782"/>
    </source>
</evidence>
<dbReference type="GO" id="GO:0005524">
    <property type="term" value="F:ATP binding"/>
    <property type="evidence" value="ECO:0007669"/>
    <property type="project" value="UniProtKB-KW"/>
</dbReference>
<dbReference type="Pfam" id="PF02782">
    <property type="entry name" value="FGGY_C"/>
    <property type="match status" value="1"/>
</dbReference>
<evidence type="ECO:0000256" key="7">
    <source>
        <dbReference type="RuleBase" id="RU003733"/>
    </source>
</evidence>
<evidence type="ECO:0000313" key="10">
    <source>
        <dbReference type="EMBL" id="QGG95595.1"/>
    </source>
</evidence>
<dbReference type="Pfam" id="PF00370">
    <property type="entry name" value="FGGY_N"/>
    <property type="match status" value="1"/>
</dbReference>
<dbReference type="GO" id="GO:0019563">
    <property type="term" value="P:glycerol catabolic process"/>
    <property type="evidence" value="ECO:0007669"/>
    <property type="project" value="TreeGrafter"/>
</dbReference>
<dbReference type="Proteomes" id="UP000334019">
    <property type="component" value="Chromosome"/>
</dbReference>
<comment type="similarity">
    <text evidence="1 7">Belongs to the FGGY kinase family.</text>
</comment>
<protein>
    <recommendedName>
        <fullName evidence="6">ATP:glycerol 3-phosphotransferase</fullName>
    </recommendedName>
</protein>
<dbReference type="InterPro" id="IPR018483">
    <property type="entry name" value="Carb_kinase_FGGY_CS"/>
</dbReference>
<dbReference type="EMBL" id="CP045851">
    <property type="protein sequence ID" value="QGG95595.1"/>
    <property type="molecule type" value="Genomic_DNA"/>
</dbReference>
<keyword evidence="4 7" id="KW-0418">Kinase</keyword>
<dbReference type="PANTHER" id="PTHR10196:SF69">
    <property type="entry name" value="GLYCEROL KINASE"/>
    <property type="match status" value="1"/>
</dbReference>
<evidence type="ECO:0000256" key="6">
    <source>
        <dbReference type="ARBA" id="ARBA00043149"/>
    </source>
</evidence>
<organism evidence="10 11">
    <name type="scientific">Actinomarinicola tropica</name>
    <dbReference type="NCBI Taxonomy" id="2789776"/>
    <lineage>
        <taxon>Bacteria</taxon>
        <taxon>Bacillati</taxon>
        <taxon>Actinomycetota</taxon>
        <taxon>Acidimicrobiia</taxon>
        <taxon>Acidimicrobiales</taxon>
        <taxon>Iamiaceae</taxon>
        <taxon>Actinomarinicola</taxon>
    </lineage>
</organism>
<keyword evidence="11" id="KW-1185">Reference proteome</keyword>
<dbReference type="GO" id="GO:0004370">
    <property type="term" value="F:glycerol kinase activity"/>
    <property type="evidence" value="ECO:0007669"/>
    <property type="project" value="TreeGrafter"/>
</dbReference>
<keyword evidence="2 7" id="KW-0808">Transferase</keyword>
<dbReference type="InterPro" id="IPR043129">
    <property type="entry name" value="ATPase_NBD"/>
</dbReference>
<accession>A0A5Q2RQX9</accession>
<reference evidence="10 11" key="1">
    <citation type="submission" date="2019-11" db="EMBL/GenBank/DDBJ databases">
        <authorList>
            <person name="He Y."/>
        </authorList>
    </citation>
    <scope>NUCLEOTIDE SEQUENCE [LARGE SCALE GENOMIC DNA]</scope>
    <source>
        <strain evidence="10 11">SCSIO 58843</strain>
    </source>
</reference>
<proteinExistence type="inferred from homology"/>
<evidence type="ECO:0000259" key="8">
    <source>
        <dbReference type="Pfam" id="PF00370"/>
    </source>
</evidence>
<dbReference type="PIRSF" id="PIRSF000538">
    <property type="entry name" value="GlpK"/>
    <property type="match status" value="1"/>
</dbReference>
<dbReference type="InterPro" id="IPR018485">
    <property type="entry name" value="FGGY_C"/>
</dbReference>
<dbReference type="GO" id="GO:0005829">
    <property type="term" value="C:cytosol"/>
    <property type="evidence" value="ECO:0007669"/>
    <property type="project" value="TreeGrafter"/>
</dbReference>
<evidence type="ECO:0000256" key="4">
    <source>
        <dbReference type="ARBA" id="ARBA00022777"/>
    </source>
</evidence>
<evidence type="ECO:0000256" key="1">
    <source>
        <dbReference type="ARBA" id="ARBA00009156"/>
    </source>
</evidence>
<name>A0A5Q2RQX9_9ACTN</name>
<dbReference type="PROSITE" id="PS00445">
    <property type="entry name" value="FGGY_KINASES_2"/>
    <property type="match status" value="1"/>
</dbReference>
<evidence type="ECO:0000256" key="3">
    <source>
        <dbReference type="ARBA" id="ARBA00022741"/>
    </source>
</evidence>
<feature type="domain" description="Carbohydrate kinase FGGY C-terminal" evidence="9">
    <location>
        <begin position="239"/>
        <end position="429"/>
    </location>
</feature>
<dbReference type="AlphaFoldDB" id="A0A5Q2RQX9"/>
<dbReference type="PANTHER" id="PTHR10196">
    <property type="entry name" value="SUGAR KINASE"/>
    <property type="match status" value="1"/>
</dbReference>
<dbReference type="InterPro" id="IPR000577">
    <property type="entry name" value="Carb_kinase_FGGY"/>
</dbReference>
<evidence type="ECO:0000313" key="11">
    <source>
        <dbReference type="Proteomes" id="UP000334019"/>
    </source>
</evidence>
<gene>
    <name evidence="10" type="ORF">GH723_11080</name>
</gene>
<evidence type="ECO:0000256" key="2">
    <source>
        <dbReference type="ARBA" id="ARBA00022679"/>
    </source>
</evidence>
<dbReference type="KEGG" id="atq:GH723_11080"/>
<dbReference type="RefSeq" id="WP_153759702.1">
    <property type="nucleotide sequence ID" value="NZ_CP045851.1"/>
</dbReference>
<keyword evidence="5" id="KW-0067">ATP-binding</keyword>